<accession>A0AAE0XH82</accession>
<comment type="caution">
    <text evidence="3">The sequence shown here is derived from an EMBL/GenBank/DDBJ whole genome shotgun (WGS) entry which is preliminary data.</text>
</comment>
<keyword evidence="2" id="KW-0472">Membrane</keyword>
<feature type="transmembrane region" description="Helical" evidence="2">
    <location>
        <begin position="48"/>
        <end position="69"/>
    </location>
</feature>
<dbReference type="Proteomes" id="UP001270362">
    <property type="component" value="Unassembled WGS sequence"/>
</dbReference>
<evidence type="ECO:0000256" key="2">
    <source>
        <dbReference type="SAM" id="Phobius"/>
    </source>
</evidence>
<feature type="region of interest" description="Disordered" evidence="1">
    <location>
        <begin position="234"/>
        <end position="254"/>
    </location>
</feature>
<dbReference type="EMBL" id="JAULSO010000001">
    <property type="protein sequence ID" value="KAK3693195.1"/>
    <property type="molecule type" value="Genomic_DNA"/>
</dbReference>
<protein>
    <submittedName>
        <fullName evidence="3">Uncharacterized protein</fullName>
    </submittedName>
</protein>
<reference evidence="3" key="1">
    <citation type="journal article" date="2023" name="Mol. Phylogenet. Evol.">
        <title>Genome-scale phylogeny and comparative genomics of the fungal order Sordariales.</title>
        <authorList>
            <person name="Hensen N."/>
            <person name="Bonometti L."/>
            <person name="Westerberg I."/>
            <person name="Brannstrom I.O."/>
            <person name="Guillou S."/>
            <person name="Cros-Aarteil S."/>
            <person name="Calhoun S."/>
            <person name="Haridas S."/>
            <person name="Kuo A."/>
            <person name="Mondo S."/>
            <person name="Pangilinan J."/>
            <person name="Riley R."/>
            <person name="LaButti K."/>
            <person name="Andreopoulos B."/>
            <person name="Lipzen A."/>
            <person name="Chen C."/>
            <person name="Yan M."/>
            <person name="Daum C."/>
            <person name="Ng V."/>
            <person name="Clum A."/>
            <person name="Steindorff A."/>
            <person name="Ohm R.A."/>
            <person name="Martin F."/>
            <person name="Silar P."/>
            <person name="Natvig D.O."/>
            <person name="Lalanne C."/>
            <person name="Gautier V."/>
            <person name="Ament-Velasquez S.L."/>
            <person name="Kruys A."/>
            <person name="Hutchinson M.I."/>
            <person name="Powell A.J."/>
            <person name="Barry K."/>
            <person name="Miller A.N."/>
            <person name="Grigoriev I.V."/>
            <person name="Debuchy R."/>
            <person name="Gladieux P."/>
            <person name="Hiltunen Thoren M."/>
            <person name="Johannesson H."/>
        </authorList>
    </citation>
    <scope>NUCLEOTIDE SEQUENCE</scope>
    <source>
        <strain evidence="3">CBS 314.62</strain>
    </source>
</reference>
<dbReference type="PANTHER" id="PTHR35395">
    <property type="entry name" value="DUF6536 DOMAIN-CONTAINING PROTEIN"/>
    <property type="match status" value="1"/>
</dbReference>
<keyword evidence="4" id="KW-1185">Reference proteome</keyword>
<keyword evidence="2" id="KW-0812">Transmembrane</keyword>
<keyword evidence="2" id="KW-1133">Transmembrane helix</keyword>
<sequence length="254" mass="28174">MTRNAWVVGACDGPNGTWTATGYDEFLLQSTAFVEKVDLECRLLANPLFWWLITASNLAIASCLTGMVLTAESAPLVTVGDMIESFLVEPSASIPRSACTYDYYAFKNMFKPEYGHRECKLRTRRWYRAAGFRRWGLTTLLMFLVGLLVSVAFSYSLQHEDEVGSISLNVIFGKGLASLSQASTISRTFAGNTTMAEKLGLIVLANAPQPAITLLYLLYSSLFTDMLAEHEWHQFGRRPGGPPQQPLRVSQPRG</sequence>
<gene>
    <name evidence="3" type="ORF">B0T22DRAFT_532509</name>
</gene>
<evidence type="ECO:0000313" key="4">
    <source>
        <dbReference type="Proteomes" id="UP001270362"/>
    </source>
</evidence>
<feature type="transmembrane region" description="Helical" evidence="2">
    <location>
        <begin position="135"/>
        <end position="155"/>
    </location>
</feature>
<dbReference type="PANTHER" id="PTHR35395:SF1">
    <property type="entry name" value="DUF6536 DOMAIN-CONTAINING PROTEIN"/>
    <property type="match status" value="1"/>
</dbReference>
<dbReference type="AlphaFoldDB" id="A0AAE0XH82"/>
<name>A0AAE0XH82_9PEZI</name>
<reference evidence="3" key="2">
    <citation type="submission" date="2023-06" db="EMBL/GenBank/DDBJ databases">
        <authorList>
            <consortium name="Lawrence Berkeley National Laboratory"/>
            <person name="Haridas S."/>
            <person name="Hensen N."/>
            <person name="Bonometti L."/>
            <person name="Westerberg I."/>
            <person name="Brannstrom I.O."/>
            <person name="Guillou S."/>
            <person name="Cros-Aarteil S."/>
            <person name="Calhoun S."/>
            <person name="Kuo A."/>
            <person name="Mondo S."/>
            <person name="Pangilinan J."/>
            <person name="Riley R."/>
            <person name="Labutti K."/>
            <person name="Andreopoulos B."/>
            <person name="Lipzen A."/>
            <person name="Chen C."/>
            <person name="Yanf M."/>
            <person name="Daum C."/>
            <person name="Ng V."/>
            <person name="Clum A."/>
            <person name="Steindorff A."/>
            <person name="Ohm R."/>
            <person name="Martin F."/>
            <person name="Silar P."/>
            <person name="Natvig D."/>
            <person name="Lalanne C."/>
            <person name="Gautier V."/>
            <person name="Ament-Velasquez S.L."/>
            <person name="Kruys A."/>
            <person name="Hutchinson M.I."/>
            <person name="Powell A.J."/>
            <person name="Barry K."/>
            <person name="Miller A.N."/>
            <person name="Grigoriev I.V."/>
            <person name="Debuchy R."/>
            <person name="Gladieux P."/>
            <person name="Thoren M.H."/>
            <person name="Johannesson H."/>
        </authorList>
    </citation>
    <scope>NUCLEOTIDE SEQUENCE</scope>
    <source>
        <strain evidence="3">CBS 314.62</strain>
    </source>
</reference>
<evidence type="ECO:0000313" key="3">
    <source>
        <dbReference type="EMBL" id="KAK3693195.1"/>
    </source>
</evidence>
<organism evidence="3 4">
    <name type="scientific">Podospora appendiculata</name>
    <dbReference type="NCBI Taxonomy" id="314037"/>
    <lineage>
        <taxon>Eukaryota</taxon>
        <taxon>Fungi</taxon>
        <taxon>Dikarya</taxon>
        <taxon>Ascomycota</taxon>
        <taxon>Pezizomycotina</taxon>
        <taxon>Sordariomycetes</taxon>
        <taxon>Sordariomycetidae</taxon>
        <taxon>Sordariales</taxon>
        <taxon>Podosporaceae</taxon>
        <taxon>Podospora</taxon>
    </lineage>
</organism>
<evidence type="ECO:0000256" key="1">
    <source>
        <dbReference type="SAM" id="MobiDB-lite"/>
    </source>
</evidence>
<proteinExistence type="predicted"/>